<name>A0A9D1MUD6_9FIRM</name>
<reference evidence="1" key="2">
    <citation type="journal article" date="2021" name="PeerJ">
        <title>Extensive microbial diversity within the chicken gut microbiome revealed by metagenomics and culture.</title>
        <authorList>
            <person name="Gilroy R."/>
            <person name="Ravi A."/>
            <person name="Getino M."/>
            <person name="Pursley I."/>
            <person name="Horton D.L."/>
            <person name="Alikhan N.F."/>
            <person name="Baker D."/>
            <person name="Gharbi K."/>
            <person name="Hall N."/>
            <person name="Watson M."/>
            <person name="Adriaenssens E.M."/>
            <person name="Foster-Nyarko E."/>
            <person name="Jarju S."/>
            <person name="Secka A."/>
            <person name="Antonio M."/>
            <person name="Oren A."/>
            <person name="Chaudhuri R.R."/>
            <person name="La Ragione R."/>
            <person name="Hildebrand F."/>
            <person name="Pallen M.J."/>
        </authorList>
    </citation>
    <scope>NUCLEOTIDE SEQUENCE</scope>
    <source>
        <strain evidence="1">CHK176-6737</strain>
    </source>
</reference>
<evidence type="ECO:0000313" key="2">
    <source>
        <dbReference type="Proteomes" id="UP000824125"/>
    </source>
</evidence>
<dbReference type="AlphaFoldDB" id="A0A9D1MUD6"/>
<dbReference type="InterPro" id="IPR010368">
    <property type="entry name" value="Com_YlbF"/>
</dbReference>
<dbReference type="InterPro" id="IPR023378">
    <property type="entry name" value="YheA/YmcA-like_dom_sf"/>
</dbReference>
<dbReference type="EMBL" id="DVNM01000015">
    <property type="protein sequence ID" value="HIU68905.1"/>
    <property type="molecule type" value="Genomic_DNA"/>
</dbReference>
<dbReference type="Pfam" id="PF06133">
    <property type="entry name" value="Com_YlbF"/>
    <property type="match status" value="1"/>
</dbReference>
<organism evidence="1 2">
    <name type="scientific">Candidatus Scybalenecus merdavium</name>
    <dbReference type="NCBI Taxonomy" id="2840939"/>
    <lineage>
        <taxon>Bacteria</taxon>
        <taxon>Bacillati</taxon>
        <taxon>Bacillota</taxon>
        <taxon>Clostridia</taxon>
        <taxon>Eubacteriales</taxon>
        <taxon>Oscillospiraceae</taxon>
        <taxon>Oscillospiraceae incertae sedis</taxon>
        <taxon>Candidatus Scybalenecus</taxon>
    </lineage>
</organism>
<dbReference type="Gene3D" id="1.20.1500.10">
    <property type="entry name" value="YheA/YmcA-like"/>
    <property type="match status" value="1"/>
</dbReference>
<sequence length="137" mass="15622">MSLESALRQLGKEIQQDERFVRLQAAAKANDEDKELQDKMGEMQLISLNYQQEQEKGEAADQDKLSQLQKDYESLYNEIMSMQTMVEYSGVAHEMEHMAQYISRMIGLFFDGEDPDTCELPPEDACTHDCSTCGGCH</sequence>
<dbReference type="SUPFAM" id="SSF158622">
    <property type="entry name" value="YheA/YmcA-like"/>
    <property type="match status" value="1"/>
</dbReference>
<gene>
    <name evidence="1" type="ORF">IAD23_02965</name>
</gene>
<dbReference type="Proteomes" id="UP000824125">
    <property type="component" value="Unassembled WGS sequence"/>
</dbReference>
<protein>
    <submittedName>
        <fullName evidence="1">YlbF family regulator</fullName>
    </submittedName>
</protein>
<evidence type="ECO:0000313" key="1">
    <source>
        <dbReference type="EMBL" id="HIU68905.1"/>
    </source>
</evidence>
<accession>A0A9D1MUD6</accession>
<comment type="caution">
    <text evidence="1">The sequence shown here is derived from an EMBL/GenBank/DDBJ whole genome shotgun (WGS) entry which is preliminary data.</text>
</comment>
<reference evidence="1" key="1">
    <citation type="submission" date="2020-10" db="EMBL/GenBank/DDBJ databases">
        <authorList>
            <person name="Gilroy R."/>
        </authorList>
    </citation>
    <scope>NUCLEOTIDE SEQUENCE</scope>
    <source>
        <strain evidence="1">CHK176-6737</strain>
    </source>
</reference>
<proteinExistence type="predicted"/>